<dbReference type="RefSeq" id="XP_008806796.2">
    <property type="nucleotide sequence ID" value="XM_008808574.4"/>
</dbReference>
<dbReference type="Pfam" id="PF14215">
    <property type="entry name" value="bHLH-MYC_N"/>
    <property type="match status" value="1"/>
</dbReference>
<gene>
    <name evidence="11" type="primary">LOC120108122</name>
    <name evidence="10" type="synonym">LOC103719368</name>
</gene>
<evidence type="ECO:0000313" key="9">
    <source>
        <dbReference type="Proteomes" id="UP000228380"/>
    </source>
</evidence>
<dbReference type="GO" id="GO:0005634">
    <property type="term" value="C:nucleus"/>
    <property type="evidence" value="ECO:0007669"/>
    <property type="project" value="UniProtKB-SubCell"/>
</dbReference>
<dbReference type="PROSITE" id="PS50888">
    <property type="entry name" value="BHLH"/>
    <property type="match status" value="1"/>
</dbReference>
<dbReference type="PANTHER" id="PTHR46266:SF3">
    <property type="entry name" value="TRANSCRIPTION FACTOR EGL1"/>
    <property type="match status" value="1"/>
</dbReference>
<protein>
    <submittedName>
        <fullName evidence="10 11">Transcription factor GLABRA 3</fullName>
    </submittedName>
</protein>
<dbReference type="InterPro" id="IPR054502">
    <property type="entry name" value="bHLH-TF_ACT-like_plant"/>
</dbReference>
<evidence type="ECO:0000256" key="7">
    <source>
        <dbReference type="SAM" id="MobiDB-lite"/>
    </source>
</evidence>
<keyword evidence="6" id="KW-0539">Nucleus</keyword>
<dbReference type="Proteomes" id="UP000228380">
    <property type="component" value="Unplaced"/>
</dbReference>
<dbReference type="GeneID" id="120108122"/>
<organism evidence="9 11">
    <name type="scientific">Phoenix dactylifera</name>
    <name type="common">Date palm</name>
    <dbReference type="NCBI Taxonomy" id="42345"/>
    <lineage>
        <taxon>Eukaryota</taxon>
        <taxon>Viridiplantae</taxon>
        <taxon>Streptophyta</taxon>
        <taxon>Embryophyta</taxon>
        <taxon>Tracheophyta</taxon>
        <taxon>Spermatophyta</taxon>
        <taxon>Magnoliopsida</taxon>
        <taxon>Liliopsida</taxon>
        <taxon>Arecaceae</taxon>
        <taxon>Coryphoideae</taxon>
        <taxon>Phoeniceae</taxon>
        <taxon>Phoenix</taxon>
    </lineage>
</organism>
<reference evidence="10 11" key="1">
    <citation type="submission" date="2025-04" db="UniProtKB">
        <authorList>
            <consortium name="RefSeq"/>
        </authorList>
    </citation>
    <scope>IDENTIFICATION</scope>
    <source>
        <tissue evidence="10 11">Young leaves</tissue>
    </source>
</reference>
<accession>A0A8B9A1B0</accession>
<evidence type="ECO:0000256" key="5">
    <source>
        <dbReference type="ARBA" id="ARBA00023163"/>
    </source>
</evidence>
<keyword evidence="4" id="KW-0010">Activator</keyword>
<evidence type="ECO:0000256" key="6">
    <source>
        <dbReference type="ARBA" id="ARBA00023242"/>
    </source>
</evidence>
<dbReference type="KEGG" id="pda:103719368"/>
<keyword evidence="5" id="KW-0804">Transcription</keyword>
<dbReference type="RefSeq" id="XP_038977613.1">
    <property type="nucleotide sequence ID" value="XM_039121685.1"/>
</dbReference>
<keyword evidence="3" id="KW-0805">Transcription regulation</keyword>
<sequence>MCRAMAAGAQNLEELQEKHLRKQLAATVRNIQWSYAIFWSISTRQQGVLAWSDGYYNGDIKTRKTTQPVEFKADQMGLQRSEQLRELYESLSAGDGNQQSKRPFASLSPEDLTDTEWYYLVCMSFTFRPGQGLPGKALASNQDIWLSNAQFADSKIFSRSLLAKSASIQTVVCIPFMDGVLELGTTEPVLEDSALIQQVTNSFWELPIPVCSEQSVSSPPLAEKDEDILCPNLECEIVDTMILGEHNLVPDCQAPLESGSPAFPFGSHSYASDKENELIQDKVEELQASICEEPKIDSPHDSSNECCPNQQANNNSFRIERLNSASQVHNGQLMDDEFSNGLHGSLNSSDCISQSFVNPQRVLSSPMGERIKNNVLDSLQEEDFTKLISLDLQGEKSHYTKTIAAILRNSKQLESITCFPCGSHESSFVVWKRSLNTPKPLSAISQKLVKKILVDTVWMHGGLPLKPQEENGLRNKVWKLEGDDANASHVLSERRRREKLNEKFLVLRSLVPSLSKVDKASILGDTIEYLKELQRKVEELDSRGELGEFEARGTRKHPDISERTSDNYGNKEIANGRKPSATKRKACDIEEAEVEHHLFLSKDGPLDVNVTVIEKEVLIEMHCPWRECLLLEIVDAASSLHLDPFSVQSSTVDDNLAVTIKAKFRGSVVASPGMIKRALQRVVGKC</sequence>
<feature type="domain" description="BHLH" evidence="8">
    <location>
        <begin position="484"/>
        <end position="533"/>
    </location>
</feature>
<dbReference type="OrthoDB" id="690068at2759"/>
<keyword evidence="9" id="KW-1185">Reference proteome</keyword>
<feature type="region of interest" description="Disordered" evidence="7">
    <location>
        <begin position="548"/>
        <end position="584"/>
    </location>
</feature>
<dbReference type="InterPro" id="IPR025610">
    <property type="entry name" value="MYC/MYB_N"/>
</dbReference>
<dbReference type="GO" id="GO:0046983">
    <property type="term" value="F:protein dimerization activity"/>
    <property type="evidence" value="ECO:0007669"/>
    <property type="project" value="InterPro"/>
</dbReference>
<comment type="subcellular location">
    <subcellularLocation>
        <location evidence="1">Nucleus</location>
    </subcellularLocation>
</comment>
<dbReference type="PANTHER" id="PTHR46266">
    <property type="entry name" value="TRANSCRIPTION FACTOR TT8"/>
    <property type="match status" value="1"/>
</dbReference>
<dbReference type="Pfam" id="PF00010">
    <property type="entry name" value="HLH"/>
    <property type="match status" value="1"/>
</dbReference>
<name>A0A8B9A1B0_PHODC</name>
<evidence type="ECO:0000256" key="2">
    <source>
        <dbReference type="ARBA" id="ARBA00005510"/>
    </source>
</evidence>
<comment type="similarity">
    <text evidence="2">Belongs to the bHLH protein family.</text>
</comment>
<evidence type="ECO:0000313" key="11">
    <source>
        <dbReference type="RefSeq" id="XP_038977613.1"/>
    </source>
</evidence>
<evidence type="ECO:0000259" key="8">
    <source>
        <dbReference type="PROSITE" id="PS50888"/>
    </source>
</evidence>
<evidence type="ECO:0000256" key="1">
    <source>
        <dbReference type="ARBA" id="ARBA00004123"/>
    </source>
</evidence>
<dbReference type="SMART" id="SM00353">
    <property type="entry name" value="HLH"/>
    <property type="match status" value="1"/>
</dbReference>
<proteinExistence type="inferred from homology"/>
<feature type="compositionally biased region" description="Basic and acidic residues" evidence="7">
    <location>
        <begin position="548"/>
        <end position="565"/>
    </location>
</feature>
<dbReference type="Pfam" id="PF22754">
    <property type="entry name" value="bHLH-TF_ACT-like_plant"/>
    <property type="match status" value="1"/>
</dbReference>
<dbReference type="AlphaFoldDB" id="A0A8B9A1B0"/>
<dbReference type="SUPFAM" id="SSF47459">
    <property type="entry name" value="HLH, helix-loop-helix DNA-binding domain"/>
    <property type="match status" value="1"/>
</dbReference>
<evidence type="ECO:0000256" key="4">
    <source>
        <dbReference type="ARBA" id="ARBA00023159"/>
    </source>
</evidence>
<evidence type="ECO:0000313" key="10">
    <source>
        <dbReference type="RefSeq" id="XP_008806796.2"/>
    </source>
</evidence>
<dbReference type="KEGG" id="pda:120108122"/>
<dbReference type="Gene3D" id="4.10.280.10">
    <property type="entry name" value="Helix-loop-helix DNA-binding domain"/>
    <property type="match status" value="1"/>
</dbReference>
<evidence type="ECO:0000256" key="3">
    <source>
        <dbReference type="ARBA" id="ARBA00023015"/>
    </source>
</evidence>
<dbReference type="InterPro" id="IPR011598">
    <property type="entry name" value="bHLH_dom"/>
</dbReference>
<dbReference type="InterPro" id="IPR036638">
    <property type="entry name" value="HLH_DNA-bd_sf"/>
</dbReference>